<dbReference type="AlphaFoldDB" id="A0A6G0WVC3"/>
<proteinExistence type="predicted"/>
<reference evidence="2 3" key="1">
    <citation type="submission" date="2019-07" db="EMBL/GenBank/DDBJ databases">
        <title>Genomics analysis of Aphanomyces spp. identifies a new class of oomycete effector associated with host adaptation.</title>
        <authorList>
            <person name="Gaulin E."/>
        </authorList>
    </citation>
    <scope>NUCLEOTIDE SEQUENCE [LARGE SCALE GENOMIC DNA]</scope>
    <source>
        <strain evidence="2 3">ATCC 201684</strain>
    </source>
</reference>
<dbReference type="InterPro" id="IPR004875">
    <property type="entry name" value="DDE_SF_endonuclease_dom"/>
</dbReference>
<dbReference type="PANTHER" id="PTHR19303:SF73">
    <property type="entry name" value="PROTEIN PDC2"/>
    <property type="match status" value="1"/>
</dbReference>
<organism evidence="2 3">
    <name type="scientific">Aphanomyces euteiches</name>
    <dbReference type="NCBI Taxonomy" id="100861"/>
    <lineage>
        <taxon>Eukaryota</taxon>
        <taxon>Sar</taxon>
        <taxon>Stramenopiles</taxon>
        <taxon>Oomycota</taxon>
        <taxon>Saprolegniomycetes</taxon>
        <taxon>Saprolegniales</taxon>
        <taxon>Verrucalvaceae</taxon>
        <taxon>Aphanomyces</taxon>
    </lineage>
</organism>
<comment type="caution">
    <text evidence="2">The sequence shown here is derived from an EMBL/GenBank/DDBJ whole genome shotgun (WGS) entry which is preliminary data.</text>
</comment>
<accession>A0A6G0WVC3</accession>
<protein>
    <recommendedName>
        <fullName evidence="1">DDE-1 domain-containing protein</fullName>
    </recommendedName>
</protein>
<dbReference type="Pfam" id="PF03184">
    <property type="entry name" value="DDE_1"/>
    <property type="match status" value="1"/>
</dbReference>
<dbReference type="GO" id="GO:0003677">
    <property type="term" value="F:DNA binding"/>
    <property type="evidence" value="ECO:0007669"/>
    <property type="project" value="TreeGrafter"/>
</dbReference>
<dbReference type="GO" id="GO:0005634">
    <property type="term" value="C:nucleus"/>
    <property type="evidence" value="ECO:0007669"/>
    <property type="project" value="TreeGrafter"/>
</dbReference>
<dbReference type="Proteomes" id="UP000481153">
    <property type="component" value="Unassembled WGS sequence"/>
</dbReference>
<evidence type="ECO:0000313" key="2">
    <source>
        <dbReference type="EMBL" id="KAF0731420.1"/>
    </source>
</evidence>
<evidence type="ECO:0000259" key="1">
    <source>
        <dbReference type="Pfam" id="PF03184"/>
    </source>
</evidence>
<keyword evidence="3" id="KW-1185">Reference proteome</keyword>
<evidence type="ECO:0000313" key="3">
    <source>
        <dbReference type="Proteomes" id="UP000481153"/>
    </source>
</evidence>
<feature type="domain" description="DDE-1" evidence="1">
    <location>
        <begin position="1"/>
        <end position="97"/>
    </location>
</feature>
<sequence length="247" mass="27407">MDNAPCHVIPESKLTNVKVVFFPPNTTCETQPLDAGIIKNFKVKYRKYLIGYLVSLVDSMEGIDASNALKRVDMTMAVEWMKRAWGEVTQASITNCFRHCGIHKDTRINLSAAVEESQEEVVRDSGEVSDILETSDISELSSMLELIGIHSTETFDEGASAFDASVSSWEESILDAPIDDGNQDEEEQEVNVLCPPRLEDVHKALAVLDAWAEHTNSDIVSDVTSIRMAVAKYRTTLPGGRIDTWLL</sequence>
<dbReference type="InterPro" id="IPR050863">
    <property type="entry name" value="CenT-Element_Derived"/>
</dbReference>
<dbReference type="EMBL" id="VJMJ01000143">
    <property type="protein sequence ID" value="KAF0731420.1"/>
    <property type="molecule type" value="Genomic_DNA"/>
</dbReference>
<dbReference type="PANTHER" id="PTHR19303">
    <property type="entry name" value="TRANSPOSON"/>
    <property type="match status" value="1"/>
</dbReference>
<dbReference type="VEuPathDB" id="FungiDB:AeMF1_015006"/>
<gene>
    <name evidence="2" type="ORF">Ae201684_011322</name>
</gene>
<name>A0A6G0WVC3_9STRA</name>